<dbReference type="GO" id="GO:0020037">
    <property type="term" value="F:heme binding"/>
    <property type="evidence" value="ECO:0007669"/>
    <property type="project" value="InterPro"/>
</dbReference>
<dbReference type="PROSITE" id="PS51007">
    <property type="entry name" value="CYTC"/>
    <property type="match status" value="1"/>
</dbReference>
<dbReference type="GO" id="GO:0009055">
    <property type="term" value="F:electron transfer activity"/>
    <property type="evidence" value="ECO:0007669"/>
    <property type="project" value="InterPro"/>
</dbReference>
<dbReference type="Proteomes" id="UP000272781">
    <property type="component" value="Unassembled WGS sequence"/>
</dbReference>
<dbReference type="SUPFAM" id="SSF46626">
    <property type="entry name" value="Cytochrome c"/>
    <property type="match status" value="1"/>
</dbReference>
<dbReference type="AlphaFoldDB" id="A0AAJ4RC71"/>
<reference evidence="6 7" key="1">
    <citation type="submission" date="2018-11" db="EMBL/GenBank/DDBJ databases">
        <title>Genomic Encyclopedia of Type Strains, Phase IV (KMG-IV): sequencing the most valuable type-strain genomes for metagenomic binning, comparative biology and taxonomic classification.</title>
        <authorList>
            <person name="Goeker M."/>
        </authorList>
    </citation>
    <scope>NUCLEOTIDE SEQUENCE [LARGE SCALE GENOMIC DNA]</scope>
    <source>
        <strain evidence="6 7">DSM 27783</strain>
    </source>
</reference>
<gene>
    <name evidence="6" type="ORF">EDC58_0874</name>
</gene>
<evidence type="ECO:0000313" key="7">
    <source>
        <dbReference type="Proteomes" id="UP000272781"/>
    </source>
</evidence>
<comment type="caution">
    <text evidence="6">The sequence shown here is derived from an EMBL/GenBank/DDBJ whole genome shotgun (WGS) entry which is preliminary data.</text>
</comment>
<evidence type="ECO:0000313" key="6">
    <source>
        <dbReference type="EMBL" id="ROR39895.1"/>
    </source>
</evidence>
<dbReference type="InterPro" id="IPR036909">
    <property type="entry name" value="Cyt_c-like_dom_sf"/>
</dbReference>
<dbReference type="Gene3D" id="1.10.760.10">
    <property type="entry name" value="Cytochrome c-like domain"/>
    <property type="match status" value="1"/>
</dbReference>
<keyword evidence="2 4" id="KW-0479">Metal-binding</keyword>
<evidence type="ECO:0000256" key="1">
    <source>
        <dbReference type="ARBA" id="ARBA00022617"/>
    </source>
</evidence>
<evidence type="ECO:0000256" key="2">
    <source>
        <dbReference type="ARBA" id="ARBA00022723"/>
    </source>
</evidence>
<proteinExistence type="predicted"/>
<dbReference type="Pfam" id="PF00034">
    <property type="entry name" value="Cytochrom_C"/>
    <property type="match status" value="1"/>
</dbReference>
<protein>
    <submittedName>
        <fullName evidence="6">Cbb3-type cytochrome c oxidase subunit III</fullName>
    </submittedName>
</protein>
<keyword evidence="3 4" id="KW-0408">Iron</keyword>
<dbReference type="GO" id="GO:0046872">
    <property type="term" value="F:metal ion binding"/>
    <property type="evidence" value="ECO:0007669"/>
    <property type="project" value="UniProtKB-KW"/>
</dbReference>
<evidence type="ECO:0000256" key="3">
    <source>
        <dbReference type="ARBA" id="ARBA00023004"/>
    </source>
</evidence>
<organism evidence="6 7">
    <name type="scientific">Caminibacter pacificus</name>
    <dbReference type="NCBI Taxonomy" id="1424653"/>
    <lineage>
        <taxon>Bacteria</taxon>
        <taxon>Pseudomonadati</taxon>
        <taxon>Campylobacterota</taxon>
        <taxon>Epsilonproteobacteria</taxon>
        <taxon>Nautiliales</taxon>
        <taxon>Nautiliaceae</taxon>
        <taxon>Caminibacter</taxon>
    </lineage>
</organism>
<sequence length="127" mass="15130">MKVNMKRILLFLIITYAFSQDWFITNYEYGKMLYHNPRGISCAKCHGEKAKGKIIAKYYVTKKHKNGTVEKILKVVKAPNIQNVSYDELKERLLHYKYLSVMPKYNYLTKEEIEALYLYIHAQKDKK</sequence>
<evidence type="ECO:0000259" key="5">
    <source>
        <dbReference type="PROSITE" id="PS51007"/>
    </source>
</evidence>
<feature type="domain" description="Cytochrome c" evidence="5">
    <location>
        <begin position="25"/>
        <end position="124"/>
    </location>
</feature>
<keyword evidence="1 4" id="KW-0349">Heme</keyword>
<name>A0AAJ4RC71_9BACT</name>
<evidence type="ECO:0000256" key="4">
    <source>
        <dbReference type="PROSITE-ProRule" id="PRU00433"/>
    </source>
</evidence>
<dbReference type="EMBL" id="RJVK01000002">
    <property type="protein sequence ID" value="ROR39895.1"/>
    <property type="molecule type" value="Genomic_DNA"/>
</dbReference>
<accession>A0AAJ4RC71</accession>
<dbReference type="InterPro" id="IPR009056">
    <property type="entry name" value="Cyt_c-like_dom"/>
</dbReference>